<feature type="compositionally biased region" description="Basic and acidic residues" evidence="1">
    <location>
        <begin position="349"/>
        <end position="381"/>
    </location>
</feature>
<dbReference type="GeneID" id="54287511"/>
<dbReference type="GO" id="GO:0004852">
    <property type="term" value="F:uroporphyrinogen-III synthase activity"/>
    <property type="evidence" value="ECO:0007669"/>
    <property type="project" value="InterPro"/>
</dbReference>
<dbReference type="UniPathway" id="UPA00251">
    <property type="reaction ID" value="UER00320"/>
</dbReference>
<evidence type="ECO:0000313" key="4">
    <source>
        <dbReference type="Proteomes" id="UP000799778"/>
    </source>
</evidence>
<dbReference type="OrthoDB" id="1028014at2759"/>
<keyword evidence="4" id="KW-1185">Reference proteome</keyword>
<name>A0A6A5XHL2_9PLEO</name>
<dbReference type="RefSeq" id="XP_033380708.1">
    <property type="nucleotide sequence ID" value="XM_033530114.1"/>
</dbReference>
<dbReference type="PANTHER" id="PTHR12390:SF0">
    <property type="entry name" value="UROPORPHYRINOGEN-III SYNTHASE"/>
    <property type="match status" value="1"/>
</dbReference>
<reference evidence="3" key="1">
    <citation type="journal article" date="2020" name="Stud. Mycol.">
        <title>101 Dothideomycetes genomes: a test case for predicting lifestyles and emergence of pathogens.</title>
        <authorList>
            <person name="Haridas S."/>
            <person name="Albert R."/>
            <person name="Binder M."/>
            <person name="Bloem J."/>
            <person name="Labutti K."/>
            <person name="Salamov A."/>
            <person name="Andreopoulos B."/>
            <person name="Baker S."/>
            <person name="Barry K."/>
            <person name="Bills G."/>
            <person name="Bluhm B."/>
            <person name="Cannon C."/>
            <person name="Castanera R."/>
            <person name="Culley D."/>
            <person name="Daum C."/>
            <person name="Ezra D."/>
            <person name="Gonzalez J."/>
            <person name="Henrissat B."/>
            <person name="Kuo A."/>
            <person name="Liang C."/>
            <person name="Lipzen A."/>
            <person name="Lutzoni F."/>
            <person name="Magnuson J."/>
            <person name="Mondo S."/>
            <person name="Nolan M."/>
            <person name="Ohm R."/>
            <person name="Pangilinan J."/>
            <person name="Park H.-J."/>
            <person name="Ramirez L."/>
            <person name="Alfaro M."/>
            <person name="Sun H."/>
            <person name="Tritt A."/>
            <person name="Yoshinaga Y."/>
            <person name="Zwiers L.-H."/>
            <person name="Turgeon B."/>
            <person name="Goodwin S."/>
            <person name="Spatafora J."/>
            <person name="Crous P."/>
            <person name="Grigoriev I."/>
        </authorList>
    </citation>
    <scope>NUCLEOTIDE SEQUENCE</scope>
    <source>
        <strain evidence="3">CBS 175.79</strain>
    </source>
</reference>
<evidence type="ECO:0000259" key="2">
    <source>
        <dbReference type="Pfam" id="PF02602"/>
    </source>
</evidence>
<feature type="domain" description="Tetrapyrrole biosynthesis uroporphyrinogen III synthase" evidence="2">
    <location>
        <begin position="31"/>
        <end position="288"/>
    </location>
</feature>
<dbReference type="PANTHER" id="PTHR12390">
    <property type="entry name" value="UROPORPHYRINOGEN III SYNTHASE"/>
    <property type="match status" value="1"/>
</dbReference>
<dbReference type="CDD" id="cd06578">
    <property type="entry name" value="HemD"/>
    <property type="match status" value="1"/>
</dbReference>
<dbReference type="GO" id="GO:0006782">
    <property type="term" value="P:protoporphyrinogen IX biosynthetic process"/>
    <property type="evidence" value="ECO:0007669"/>
    <property type="project" value="UniProtKB-UniPathway"/>
</dbReference>
<dbReference type="InterPro" id="IPR036108">
    <property type="entry name" value="4pyrrol_syn_uPrphyn_synt_sf"/>
</dbReference>
<dbReference type="GO" id="GO:0005829">
    <property type="term" value="C:cytosol"/>
    <property type="evidence" value="ECO:0007669"/>
    <property type="project" value="TreeGrafter"/>
</dbReference>
<proteinExistence type="predicted"/>
<dbReference type="FunFam" id="3.40.50.10090:FF:000011">
    <property type="entry name" value="Uroporphyrinogen-III synthase (UroS), putative"/>
    <property type="match status" value="1"/>
</dbReference>
<dbReference type="Proteomes" id="UP000799778">
    <property type="component" value="Unassembled WGS sequence"/>
</dbReference>
<sequence>MADSITRRIPVLLLKTKSAPNDAYEDHFSILQEAQYQPTFVPVLEHRFKKDALHQVQRDIVAGRFAPREQGQTPGYGAIIFTSQRAVEAFTEVVDGLRHKQDGFDLATNLPKTLPLYVVGPATARGLKAIQLQCPILGESTGTGEVLADFILDHYNDLYQDIENPPILFLVGDKRRDIIPRKLQSQTLPSSTSSRVDELVVYETGEMHSFKDEFTTIWQQNDAGGHQWVVVFSPTGCKAMLESLDLLDSSTGKVKPNAKAQGVFVATIGPTTRDFLINEFDFVPDVICDKMVTTRSNDSGSNPDNASVGTKRKEHAVSEQSTHDPKAAKKQITLEETLQTNGGSEPTDDNTRPEHKAEEQSKEEAKERATKGSEEQDHEEKNDNEEEHGDAAPKSGAVEDSADRRKRAPSNILEKGIIYFFTRNRVGVDDAESVGDLQRTFFVMRPLSQGAKLGEGALADSKDNRLFALPKKAFPKSHSDRFMAFVEKSKISIQELKDQFFQGSEYETQTAGTRHNKPVTPVGEGVYLITRTEDRTTHLVYAITIPTELGVVQDDLGLRSEGSFVISVKNPERPGPASARLPQGPEFPKEVIEEFRGLAWAQVKPNYLDYENCQILLIGENTEKATEPTTKDAKQEKITPKEEIDQLEHEDELRVEHLHGNDTVFDDLKISKEEYSKVPTTW</sequence>
<feature type="compositionally biased region" description="Polar residues" evidence="1">
    <location>
        <begin position="293"/>
        <end position="308"/>
    </location>
</feature>
<dbReference type="Gene3D" id="3.40.50.10090">
    <property type="match status" value="2"/>
</dbReference>
<evidence type="ECO:0000313" key="3">
    <source>
        <dbReference type="EMBL" id="KAF2012369.1"/>
    </source>
</evidence>
<evidence type="ECO:0000256" key="1">
    <source>
        <dbReference type="SAM" id="MobiDB-lite"/>
    </source>
</evidence>
<gene>
    <name evidence="3" type="ORF">BU24DRAFT_435727</name>
</gene>
<dbReference type="GO" id="GO:0006780">
    <property type="term" value="P:uroporphyrinogen III biosynthetic process"/>
    <property type="evidence" value="ECO:0007669"/>
    <property type="project" value="InterPro"/>
</dbReference>
<feature type="compositionally biased region" description="Polar residues" evidence="1">
    <location>
        <begin position="334"/>
        <end position="344"/>
    </location>
</feature>
<dbReference type="InterPro" id="IPR039793">
    <property type="entry name" value="UROS/Hem4"/>
</dbReference>
<accession>A0A6A5XHL2</accession>
<organism evidence="3 4">
    <name type="scientific">Aaosphaeria arxii CBS 175.79</name>
    <dbReference type="NCBI Taxonomy" id="1450172"/>
    <lineage>
        <taxon>Eukaryota</taxon>
        <taxon>Fungi</taxon>
        <taxon>Dikarya</taxon>
        <taxon>Ascomycota</taxon>
        <taxon>Pezizomycotina</taxon>
        <taxon>Dothideomycetes</taxon>
        <taxon>Pleosporomycetidae</taxon>
        <taxon>Pleosporales</taxon>
        <taxon>Pleosporales incertae sedis</taxon>
        <taxon>Aaosphaeria</taxon>
    </lineage>
</organism>
<feature type="compositionally biased region" description="Basic and acidic residues" evidence="1">
    <location>
        <begin position="315"/>
        <end position="327"/>
    </location>
</feature>
<dbReference type="InterPro" id="IPR003754">
    <property type="entry name" value="4pyrrol_synth_uPrphyn_synth"/>
</dbReference>
<dbReference type="SUPFAM" id="SSF69618">
    <property type="entry name" value="HemD-like"/>
    <property type="match status" value="1"/>
</dbReference>
<protein>
    <submittedName>
        <fullName evidence="3">Tetrapyrrole biosynthesis, uroporphyrinogen III synthase</fullName>
    </submittedName>
</protein>
<feature type="region of interest" description="Disordered" evidence="1">
    <location>
        <begin position="293"/>
        <end position="407"/>
    </location>
</feature>
<dbReference type="Pfam" id="PF02602">
    <property type="entry name" value="HEM4"/>
    <property type="match status" value="1"/>
</dbReference>
<dbReference type="AlphaFoldDB" id="A0A6A5XHL2"/>
<dbReference type="EMBL" id="ML978073">
    <property type="protein sequence ID" value="KAF2012369.1"/>
    <property type="molecule type" value="Genomic_DNA"/>
</dbReference>